<keyword evidence="10" id="KW-1185">Reference proteome</keyword>
<dbReference type="PANTHER" id="PTHR43820">
    <property type="entry name" value="HIGH-AFFINITY BRANCHED-CHAIN AMINO ACID TRANSPORT ATP-BINDING PROTEIN LIVF"/>
    <property type="match status" value="1"/>
</dbReference>
<accession>A0A4P8IWG8</accession>
<dbReference type="InterPro" id="IPR027417">
    <property type="entry name" value="P-loop_NTPase"/>
</dbReference>
<reference evidence="9 10" key="1">
    <citation type="submission" date="2019-05" db="EMBL/GenBank/DDBJ databases">
        <title>Burkholderia sp. DHOD12, isolated from subtropical forest soil.</title>
        <authorList>
            <person name="Gao Z.-H."/>
            <person name="Qiu L.-H."/>
        </authorList>
    </citation>
    <scope>NUCLEOTIDE SEQUENCE [LARGE SCALE GENOMIC DNA]</scope>
    <source>
        <strain evidence="9 10">DHOD12</strain>
    </source>
</reference>
<dbReference type="InterPro" id="IPR003593">
    <property type="entry name" value="AAA+_ATPase"/>
</dbReference>
<evidence type="ECO:0000256" key="6">
    <source>
        <dbReference type="ARBA" id="ARBA00022840"/>
    </source>
</evidence>
<dbReference type="InterPro" id="IPR017871">
    <property type="entry name" value="ABC_transporter-like_CS"/>
</dbReference>
<keyword evidence="4" id="KW-0472">Membrane</keyword>
<feature type="domain" description="ABC transporter" evidence="8">
    <location>
        <begin position="10"/>
        <end position="247"/>
    </location>
</feature>
<dbReference type="GO" id="GO:0015658">
    <property type="term" value="F:branched-chain amino acid transmembrane transporter activity"/>
    <property type="evidence" value="ECO:0007669"/>
    <property type="project" value="TreeGrafter"/>
</dbReference>
<comment type="similarity">
    <text evidence="1">Belongs to the ABC transporter superfamily.</text>
</comment>
<evidence type="ECO:0000256" key="2">
    <source>
        <dbReference type="ARBA" id="ARBA00022448"/>
    </source>
</evidence>
<gene>
    <name evidence="9" type="ORF">FAZ95_21600</name>
</gene>
<dbReference type="Pfam" id="PF00005">
    <property type="entry name" value="ABC_tran"/>
    <property type="match status" value="1"/>
</dbReference>
<keyword evidence="5" id="KW-0547">Nucleotide-binding</keyword>
<evidence type="ECO:0000256" key="3">
    <source>
        <dbReference type="ARBA" id="ARBA00022475"/>
    </source>
</evidence>
<evidence type="ECO:0000259" key="8">
    <source>
        <dbReference type="PROSITE" id="PS50893"/>
    </source>
</evidence>
<name>A0A4P8IWG8_9BURK</name>
<evidence type="ECO:0000256" key="1">
    <source>
        <dbReference type="ARBA" id="ARBA00005417"/>
    </source>
</evidence>
<evidence type="ECO:0000313" key="9">
    <source>
        <dbReference type="EMBL" id="QCP51524.1"/>
    </source>
</evidence>
<dbReference type="InterPro" id="IPR052156">
    <property type="entry name" value="BCAA_Transport_ATP-bd_LivF"/>
</dbReference>
<keyword evidence="4" id="KW-0997">Cell inner membrane</keyword>
<dbReference type="InterPro" id="IPR003439">
    <property type="entry name" value="ABC_transporter-like_ATP-bd"/>
</dbReference>
<evidence type="ECO:0000313" key="10">
    <source>
        <dbReference type="Proteomes" id="UP000298656"/>
    </source>
</evidence>
<evidence type="ECO:0000256" key="4">
    <source>
        <dbReference type="ARBA" id="ARBA00022519"/>
    </source>
</evidence>
<keyword evidence="6 9" id="KW-0067">ATP-binding</keyword>
<dbReference type="PROSITE" id="PS50893">
    <property type="entry name" value="ABC_TRANSPORTER_2"/>
    <property type="match status" value="1"/>
</dbReference>
<sequence length="252" mass="27050">MNQTTTMPILEVTGLSVRYGKVEALHGAALKVAPGQIVSVIGPNGAGKSTLLNAVMGALPVTGHAKGSVRYRGEEVGAVPIEKRVARGMCLVPEKRELFATMSVEDNLVLGAYRRKRAGERDFLDQLGPVFDLFPRLKERRKQAAGTLSGGERQMLAVGRALMGKPDLLMLDEPSLGLAPLIVKEIFHIIARLKGTGVATLLIEQNARAALQISDYGYVLETGELALEGPADELARNPRVIETYLGLAKKTA</sequence>
<dbReference type="SUPFAM" id="SSF52540">
    <property type="entry name" value="P-loop containing nucleoside triphosphate hydrolases"/>
    <property type="match status" value="1"/>
</dbReference>
<protein>
    <submittedName>
        <fullName evidence="9">ABC transporter ATP-binding protein</fullName>
    </submittedName>
</protein>
<evidence type="ECO:0000256" key="5">
    <source>
        <dbReference type="ARBA" id="ARBA00022741"/>
    </source>
</evidence>
<dbReference type="SMART" id="SM00382">
    <property type="entry name" value="AAA"/>
    <property type="match status" value="1"/>
</dbReference>
<dbReference type="Proteomes" id="UP000298656">
    <property type="component" value="Chromosome 1"/>
</dbReference>
<dbReference type="EMBL" id="CP040077">
    <property type="protein sequence ID" value="QCP51524.1"/>
    <property type="molecule type" value="Genomic_DNA"/>
</dbReference>
<dbReference type="RefSeq" id="WP_137334306.1">
    <property type="nucleotide sequence ID" value="NZ_CP040077.1"/>
</dbReference>
<keyword evidence="7" id="KW-0029">Amino-acid transport</keyword>
<dbReference type="GO" id="GO:0005524">
    <property type="term" value="F:ATP binding"/>
    <property type="evidence" value="ECO:0007669"/>
    <property type="project" value="UniProtKB-KW"/>
</dbReference>
<dbReference type="PANTHER" id="PTHR43820:SF6">
    <property type="entry name" value="ABC TRANSPORTER ATP-BINDING PROTEIN"/>
    <property type="match status" value="1"/>
</dbReference>
<dbReference type="GO" id="GO:0015807">
    <property type="term" value="P:L-amino acid transport"/>
    <property type="evidence" value="ECO:0007669"/>
    <property type="project" value="TreeGrafter"/>
</dbReference>
<dbReference type="CDD" id="cd03224">
    <property type="entry name" value="ABC_TM1139_LivF_branched"/>
    <property type="match status" value="1"/>
</dbReference>
<dbReference type="KEGG" id="tvl:FAZ95_21600"/>
<keyword evidence="3" id="KW-1003">Cell membrane</keyword>
<organism evidence="9 10">
    <name type="scientific">Trinickia violacea</name>
    <dbReference type="NCBI Taxonomy" id="2571746"/>
    <lineage>
        <taxon>Bacteria</taxon>
        <taxon>Pseudomonadati</taxon>
        <taxon>Pseudomonadota</taxon>
        <taxon>Betaproteobacteria</taxon>
        <taxon>Burkholderiales</taxon>
        <taxon>Burkholderiaceae</taxon>
        <taxon>Trinickia</taxon>
    </lineage>
</organism>
<dbReference type="AlphaFoldDB" id="A0A4P8IWG8"/>
<dbReference type="OrthoDB" id="9776369at2"/>
<dbReference type="PROSITE" id="PS00211">
    <property type="entry name" value="ABC_TRANSPORTER_1"/>
    <property type="match status" value="1"/>
</dbReference>
<dbReference type="Gene3D" id="3.40.50.300">
    <property type="entry name" value="P-loop containing nucleotide triphosphate hydrolases"/>
    <property type="match status" value="1"/>
</dbReference>
<dbReference type="GO" id="GO:0016887">
    <property type="term" value="F:ATP hydrolysis activity"/>
    <property type="evidence" value="ECO:0007669"/>
    <property type="project" value="InterPro"/>
</dbReference>
<proteinExistence type="inferred from homology"/>
<evidence type="ECO:0000256" key="7">
    <source>
        <dbReference type="ARBA" id="ARBA00022970"/>
    </source>
</evidence>
<keyword evidence="2" id="KW-0813">Transport</keyword>